<name>A0A0A9C3P0_ARUDO</name>
<evidence type="ECO:0000313" key="1">
    <source>
        <dbReference type="EMBL" id="JAD68010.1"/>
    </source>
</evidence>
<sequence>MSWLYSSTDFRFGTQQKRLQSNIRAISWL</sequence>
<reference evidence="1" key="2">
    <citation type="journal article" date="2015" name="Data Brief">
        <title>Shoot transcriptome of the giant reed, Arundo donax.</title>
        <authorList>
            <person name="Barrero R.A."/>
            <person name="Guerrero F.D."/>
            <person name="Moolhuijzen P."/>
            <person name="Goolsby J.A."/>
            <person name="Tidwell J."/>
            <person name="Bellgard S.E."/>
            <person name="Bellgard M.I."/>
        </authorList>
    </citation>
    <scope>NUCLEOTIDE SEQUENCE</scope>
    <source>
        <tissue evidence="1">Shoot tissue taken approximately 20 cm above the soil surface</tissue>
    </source>
</reference>
<reference evidence="1" key="1">
    <citation type="submission" date="2014-09" db="EMBL/GenBank/DDBJ databases">
        <authorList>
            <person name="Magalhaes I.L.F."/>
            <person name="Oliveira U."/>
            <person name="Santos F.R."/>
            <person name="Vidigal T.H.D.A."/>
            <person name="Brescovit A.D."/>
            <person name="Santos A.J."/>
        </authorList>
    </citation>
    <scope>NUCLEOTIDE SEQUENCE</scope>
    <source>
        <tissue evidence="1">Shoot tissue taken approximately 20 cm above the soil surface</tissue>
    </source>
</reference>
<dbReference type="AlphaFoldDB" id="A0A0A9C3P0"/>
<organism evidence="1">
    <name type="scientific">Arundo donax</name>
    <name type="common">Giant reed</name>
    <name type="synonym">Donax arundinaceus</name>
    <dbReference type="NCBI Taxonomy" id="35708"/>
    <lineage>
        <taxon>Eukaryota</taxon>
        <taxon>Viridiplantae</taxon>
        <taxon>Streptophyta</taxon>
        <taxon>Embryophyta</taxon>
        <taxon>Tracheophyta</taxon>
        <taxon>Spermatophyta</taxon>
        <taxon>Magnoliopsida</taxon>
        <taxon>Liliopsida</taxon>
        <taxon>Poales</taxon>
        <taxon>Poaceae</taxon>
        <taxon>PACMAD clade</taxon>
        <taxon>Arundinoideae</taxon>
        <taxon>Arundineae</taxon>
        <taxon>Arundo</taxon>
    </lineage>
</organism>
<dbReference type="EMBL" id="GBRH01229885">
    <property type="protein sequence ID" value="JAD68010.1"/>
    <property type="molecule type" value="Transcribed_RNA"/>
</dbReference>
<protein>
    <submittedName>
        <fullName evidence="1">Uncharacterized protein</fullName>
    </submittedName>
</protein>
<proteinExistence type="predicted"/>
<accession>A0A0A9C3P0</accession>